<reference evidence="2 3" key="1">
    <citation type="submission" date="2024-02" db="EMBL/GenBank/DDBJ databases">
        <authorList>
            <person name="Daric V."/>
            <person name="Darras S."/>
        </authorList>
    </citation>
    <scope>NUCLEOTIDE SEQUENCE [LARGE SCALE GENOMIC DNA]</scope>
</reference>
<evidence type="ECO:0000313" key="2">
    <source>
        <dbReference type="EMBL" id="CAK8698177.1"/>
    </source>
</evidence>
<keyword evidence="1" id="KW-0472">Membrane</keyword>
<gene>
    <name evidence="2" type="ORF">CVLEPA_LOCUS31643</name>
</gene>
<evidence type="ECO:0000313" key="3">
    <source>
        <dbReference type="Proteomes" id="UP001642483"/>
    </source>
</evidence>
<dbReference type="Proteomes" id="UP001642483">
    <property type="component" value="Unassembled WGS sequence"/>
</dbReference>
<feature type="transmembrane region" description="Helical" evidence="1">
    <location>
        <begin position="312"/>
        <end position="331"/>
    </location>
</feature>
<organism evidence="2 3">
    <name type="scientific">Clavelina lepadiformis</name>
    <name type="common">Light-bulb sea squirt</name>
    <name type="synonym">Ascidia lepadiformis</name>
    <dbReference type="NCBI Taxonomy" id="159417"/>
    <lineage>
        <taxon>Eukaryota</taxon>
        <taxon>Metazoa</taxon>
        <taxon>Chordata</taxon>
        <taxon>Tunicata</taxon>
        <taxon>Ascidiacea</taxon>
        <taxon>Aplousobranchia</taxon>
        <taxon>Clavelinidae</taxon>
        <taxon>Clavelina</taxon>
    </lineage>
</organism>
<name>A0ABP0H2S7_CLALP</name>
<evidence type="ECO:0000256" key="1">
    <source>
        <dbReference type="SAM" id="Phobius"/>
    </source>
</evidence>
<sequence length="445" mass="49966">MASGQPCSSWELFRDNADTGYKSCGFSFGVRSRTSVCPSRNYSIKIDRILIKPNDVNWACDSYSGLEGCTEASCTSSQQTVTIACTFRITGDSHTCTFSYVNKCNAFQWSDWEQVNGCVDSGQTRYERRCRECDGRTVNQSLCFGDDVQEDSCIPSWREWNRDGPCITSNCSSNGKRISTRRCVFDNGTEAPDVSLCSNGTDTIEEVCYSPNVTCLASWSEWIPSGDCQRKNCSIQKGVRTVKRKCIYENGTEESNTSLCSTESSQLQQVCHLNRTLDCTTHHATEATVTDTTYARTTSNRQNSSPKVEINVIIPLVIALLLVLAMSYVAMQKWKSQKRMRLPLINNQFQVNFQPTVSPENRESVMENYGYEVAIQNNQAPVYAEIRSRTRQQHEVAYSVANDNGDVNSYTTMQPTSISGRAEYELARNNEPGHLYTTMDSQLES</sequence>
<comment type="caution">
    <text evidence="2">The sequence shown here is derived from an EMBL/GenBank/DDBJ whole genome shotgun (WGS) entry which is preliminary data.</text>
</comment>
<protein>
    <submittedName>
        <fullName evidence="2">Uncharacterized protein</fullName>
    </submittedName>
</protein>
<keyword evidence="3" id="KW-1185">Reference proteome</keyword>
<keyword evidence="1" id="KW-1133">Transmembrane helix</keyword>
<proteinExistence type="predicted"/>
<accession>A0ABP0H2S7</accession>
<keyword evidence="1" id="KW-0812">Transmembrane</keyword>
<dbReference type="EMBL" id="CAWYQH010000174">
    <property type="protein sequence ID" value="CAK8698177.1"/>
    <property type="molecule type" value="Genomic_DNA"/>
</dbReference>